<feature type="domain" description="Leucine zipper homeobox-associated" evidence="2">
    <location>
        <begin position="88"/>
        <end position="130"/>
    </location>
</feature>
<sequence>MWRRSGGFLATSTLPCIFRSRAISSPKEGVGGQPRPPHTRAARPLPGRAALGALGLHRLALLAPSLPLPGACCPCHYAHATSSKTKLKRAEVDYDFMKHCCEVLTEENRLLQKEVYEKGPSIARGAGQEAGQEALDMKISHGRAWEEREACAKEEEVQDGARPDQTGRHAGAPGPTRPQTGRAQFRPESQQVALDS</sequence>
<feature type="region of interest" description="Disordered" evidence="1">
    <location>
        <begin position="149"/>
        <end position="196"/>
    </location>
</feature>
<accession>A0AAD8QN07</accession>
<feature type="region of interest" description="Disordered" evidence="1">
    <location>
        <begin position="25"/>
        <end position="44"/>
    </location>
</feature>
<name>A0AAD8QN07_LOLMU</name>
<organism evidence="3 4">
    <name type="scientific">Lolium multiflorum</name>
    <name type="common">Italian ryegrass</name>
    <name type="synonym">Lolium perenne subsp. multiflorum</name>
    <dbReference type="NCBI Taxonomy" id="4521"/>
    <lineage>
        <taxon>Eukaryota</taxon>
        <taxon>Viridiplantae</taxon>
        <taxon>Streptophyta</taxon>
        <taxon>Embryophyta</taxon>
        <taxon>Tracheophyta</taxon>
        <taxon>Spermatophyta</taxon>
        <taxon>Magnoliopsida</taxon>
        <taxon>Liliopsida</taxon>
        <taxon>Poales</taxon>
        <taxon>Poaceae</taxon>
        <taxon>BOP clade</taxon>
        <taxon>Pooideae</taxon>
        <taxon>Poodae</taxon>
        <taxon>Poeae</taxon>
        <taxon>Poeae Chloroplast Group 2 (Poeae type)</taxon>
        <taxon>Loliodinae</taxon>
        <taxon>Loliinae</taxon>
        <taxon>Lolium</taxon>
    </lineage>
</organism>
<proteinExistence type="predicted"/>
<dbReference type="GO" id="GO:0043565">
    <property type="term" value="F:sequence-specific DNA binding"/>
    <property type="evidence" value="ECO:0007669"/>
    <property type="project" value="InterPro"/>
</dbReference>
<reference evidence="3" key="1">
    <citation type="submission" date="2023-07" db="EMBL/GenBank/DDBJ databases">
        <title>A chromosome-level genome assembly of Lolium multiflorum.</title>
        <authorList>
            <person name="Chen Y."/>
            <person name="Copetti D."/>
            <person name="Kolliker R."/>
            <person name="Studer B."/>
        </authorList>
    </citation>
    <scope>NUCLEOTIDE SEQUENCE</scope>
    <source>
        <strain evidence="3">02402/16</strain>
        <tissue evidence="3">Leaf</tissue>
    </source>
</reference>
<dbReference type="AlphaFoldDB" id="A0AAD8QN07"/>
<feature type="compositionally biased region" description="Polar residues" evidence="1">
    <location>
        <begin position="177"/>
        <end position="196"/>
    </location>
</feature>
<keyword evidence="4" id="KW-1185">Reference proteome</keyword>
<evidence type="ECO:0000313" key="4">
    <source>
        <dbReference type="Proteomes" id="UP001231189"/>
    </source>
</evidence>
<evidence type="ECO:0000259" key="2">
    <source>
        <dbReference type="SMART" id="SM00340"/>
    </source>
</evidence>
<dbReference type="EMBL" id="JAUUTY010000007">
    <property type="protein sequence ID" value="KAK1605843.1"/>
    <property type="molecule type" value="Genomic_DNA"/>
</dbReference>
<gene>
    <name evidence="3" type="ORF">QYE76_029516</name>
</gene>
<dbReference type="SMART" id="SM00340">
    <property type="entry name" value="HALZ"/>
    <property type="match status" value="1"/>
</dbReference>
<dbReference type="GO" id="GO:0006355">
    <property type="term" value="P:regulation of DNA-templated transcription"/>
    <property type="evidence" value="ECO:0007669"/>
    <property type="project" value="InterPro"/>
</dbReference>
<comment type="caution">
    <text evidence="3">The sequence shown here is derived from an EMBL/GenBank/DDBJ whole genome shotgun (WGS) entry which is preliminary data.</text>
</comment>
<dbReference type="Proteomes" id="UP001231189">
    <property type="component" value="Unassembled WGS sequence"/>
</dbReference>
<protein>
    <recommendedName>
        <fullName evidence="2">Leucine zipper homeobox-associated domain-containing protein</fullName>
    </recommendedName>
</protein>
<evidence type="ECO:0000256" key="1">
    <source>
        <dbReference type="SAM" id="MobiDB-lite"/>
    </source>
</evidence>
<dbReference type="InterPro" id="IPR003106">
    <property type="entry name" value="Leu_zip_homeo"/>
</dbReference>
<feature type="compositionally biased region" description="Basic and acidic residues" evidence="1">
    <location>
        <begin position="149"/>
        <end position="167"/>
    </location>
</feature>
<evidence type="ECO:0000313" key="3">
    <source>
        <dbReference type="EMBL" id="KAK1605843.1"/>
    </source>
</evidence>